<gene>
    <name evidence="2" type="ORF">BW737_010730</name>
</gene>
<feature type="transmembrane region" description="Helical" evidence="1">
    <location>
        <begin position="143"/>
        <end position="164"/>
    </location>
</feature>
<keyword evidence="1" id="KW-0812">Transmembrane</keyword>
<keyword evidence="1" id="KW-1133">Transmembrane helix</keyword>
<accession>A0ABX4M9W4</accession>
<name>A0ABX4M9W4_9ACTO</name>
<feature type="transmembrane region" description="Helical" evidence="1">
    <location>
        <begin position="41"/>
        <end position="60"/>
    </location>
</feature>
<evidence type="ECO:0000313" key="3">
    <source>
        <dbReference type="Proteomes" id="UP000194577"/>
    </source>
</evidence>
<feature type="transmembrane region" description="Helical" evidence="1">
    <location>
        <begin position="72"/>
        <end position="90"/>
    </location>
</feature>
<keyword evidence="1" id="KW-0472">Membrane</keyword>
<evidence type="ECO:0000256" key="1">
    <source>
        <dbReference type="SAM" id="Phobius"/>
    </source>
</evidence>
<comment type="caution">
    <text evidence="2">The sequence shown here is derived from an EMBL/GenBank/DDBJ whole genome shotgun (WGS) entry which is preliminary data.</text>
</comment>
<reference evidence="2 3" key="1">
    <citation type="submission" date="2017-10" db="EMBL/GenBank/DDBJ databases">
        <title>Draft genome sequence of cellulolytic Actinomyces sp CtC72 isolated from cattle rumen fluid.</title>
        <authorList>
            <person name="Joshi A.J."/>
            <person name="Vasudevan G."/>
            <person name="Lanjekar V.B."/>
            <person name="Hivarkar S."/>
            <person name="Engineer A."/>
            <person name="Pore S.D."/>
            <person name="Dhakephalkar P.K."/>
            <person name="Dagar S."/>
        </authorList>
    </citation>
    <scope>NUCLEOTIDE SEQUENCE [LARGE SCALE GENOMIC DNA]</scope>
    <source>
        <strain evidence="3">CtC72</strain>
    </source>
</reference>
<feature type="transmembrane region" description="Helical" evidence="1">
    <location>
        <begin position="192"/>
        <end position="212"/>
    </location>
</feature>
<feature type="transmembrane region" description="Helical" evidence="1">
    <location>
        <begin position="102"/>
        <end position="123"/>
    </location>
</feature>
<proteinExistence type="predicted"/>
<sequence>MSPHPLPANDEVELEPAAALAAIGEQQSAYLRHVEVHSAPFYIAWGLAWLIGYGTCGLAVGPDYALEPSALLVFLSCLAAAAVFTCVYIVRRSHGLRGRTSWIGTMYGLAWAGGMTLSFTTSARLGAFFNDLDTAQAANMGSIMANALPCLVVGVLFLAGAAIWEETSMAVTGGWILAVTMAATIVGGNALWAIMALAGGGGMLVAGAVTALQARRQTARMKADTDEPFP</sequence>
<dbReference type="EMBL" id="MTPX02000056">
    <property type="protein sequence ID" value="PHP52258.1"/>
    <property type="molecule type" value="Genomic_DNA"/>
</dbReference>
<dbReference type="RefSeq" id="WP_086615942.1">
    <property type="nucleotide sequence ID" value="NZ_MTPX02000056.1"/>
</dbReference>
<organism evidence="2 3">
    <name type="scientific">Actinomyces ruminis</name>
    <dbReference type="NCBI Taxonomy" id="1937003"/>
    <lineage>
        <taxon>Bacteria</taxon>
        <taxon>Bacillati</taxon>
        <taxon>Actinomycetota</taxon>
        <taxon>Actinomycetes</taxon>
        <taxon>Actinomycetales</taxon>
        <taxon>Actinomycetaceae</taxon>
        <taxon>Actinomyces</taxon>
    </lineage>
</organism>
<feature type="transmembrane region" description="Helical" evidence="1">
    <location>
        <begin position="169"/>
        <end position="186"/>
    </location>
</feature>
<protein>
    <submittedName>
        <fullName evidence="2">Uncharacterized protein</fullName>
    </submittedName>
</protein>
<keyword evidence="3" id="KW-1185">Reference proteome</keyword>
<evidence type="ECO:0000313" key="2">
    <source>
        <dbReference type="EMBL" id="PHP52258.1"/>
    </source>
</evidence>
<dbReference type="Proteomes" id="UP000194577">
    <property type="component" value="Unassembled WGS sequence"/>
</dbReference>